<dbReference type="InterPro" id="IPR013097">
    <property type="entry name" value="Dabb"/>
</dbReference>
<name>A0A6N8KVL2_9SPHI</name>
<dbReference type="InterPro" id="IPR011008">
    <property type="entry name" value="Dimeric_a/b-barrel"/>
</dbReference>
<dbReference type="Pfam" id="PF07876">
    <property type="entry name" value="Dabb"/>
    <property type="match status" value="1"/>
</dbReference>
<evidence type="ECO:0000256" key="1">
    <source>
        <dbReference type="ARBA" id="ARBA00011738"/>
    </source>
</evidence>
<comment type="subunit">
    <text evidence="1">Homodimer.</text>
</comment>
<dbReference type="RefSeq" id="WP_160367368.1">
    <property type="nucleotide sequence ID" value="NZ_WSQA01000001.1"/>
</dbReference>
<dbReference type="OrthoDB" id="7189263at2"/>
<comment type="caution">
    <text evidence="3">The sequence shown here is derived from an EMBL/GenBank/DDBJ whole genome shotgun (WGS) entry which is preliminary data.</text>
</comment>
<evidence type="ECO:0000259" key="2">
    <source>
        <dbReference type="PROSITE" id="PS51502"/>
    </source>
</evidence>
<dbReference type="PROSITE" id="PS51502">
    <property type="entry name" value="S_R_A_B_BARREL"/>
    <property type="match status" value="1"/>
</dbReference>
<dbReference type="EMBL" id="WSQA01000001">
    <property type="protein sequence ID" value="MVZ60739.1"/>
    <property type="molecule type" value="Genomic_DNA"/>
</dbReference>
<evidence type="ECO:0000313" key="4">
    <source>
        <dbReference type="Proteomes" id="UP000435036"/>
    </source>
</evidence>
<dbReference type="PANTHER" id="PTHR33178:SF10">
    <property type="entry name" value="STRESS-RESPONSE A_B BARREL DOMAIN-CONTAINING PROTEIN"/>
    <property type="match status" value="1"/>
</dbReference>
<feature type="domain" description="Stress-response A/B barrel" evidence="2">
    <location>
        <begin position="42"/>
        <end position="138"/>
    </location>
</feature>
<gene>
    <name evidence="3" type="ORF">GQF63_01755</name>
</gene>
<dbReference type="SUPFAM" id="SSF54909">
    <property type="entry name" value="Dimeric alpha+beta barrel"/>
    <property type="match status" value="1"/>
</dbReference>
<keyword evidence="4" id="KW-1185">Reference proteome</keyword>
<dbReference type="SMART" id="SM00886">
    <property type="entry name" value="Dabb"/>
    <property type="match status" value="1"/>
</dbReference>
<dbReference type="AlphaFoldDB" id="A0A6N8KVL2"/>
<reference evidence="3 4" key="1">
    <citation type="submission" date="2019-12" db="EMBL/GenBank/DDBJ databases">
        <authorList>
            <person name="Dong K."/>
        </authorList>
    </citation>
    <scope>NUCLEOTIDE SEQUENCE [LARGE SCALE GENOMIC DNA]</scope>
    <source>
        <strain evidence="3 4">JCM 31225</strain>
    </source>
</reference>
<dbReference type="InterPro" id="IPR044662">
    <property type="entry name" value="HS1/DABB1-like"/>
</dbReference>
<protein>
    <submittedName>
        <fullName evidence="3">Dabb family protein</fullName>
    </submittedName>
</protein>
<organism evidence="3 4">
    <name type="scientific">Sphingobacterium humi</name>
    <dbReference type="NCBI Taxonomy" id="1796905"/>
    <lineage>
        <taxon>Bacteria</taxon>
        <taxon>Pseudomonadati</taxon>
        <taxon>Bacteroidota</taxon>
        <taxon>Sphingobacteriia</taxon>
        <taxon>Sphingobacteriales</taxon>
        <taxon>Sphingobacteriaceae</taxon>
        <taxon>Sphingobacterium</taxon>
    </lineage>
</organism>
<proteinExistence type="predicted"/>
<accession>A0A6N8KVL2</accession>
<dbReference type="Proteomes" id="UP000435036">
    <property type="component" value="Unassembled WGS sequence"/>
</dbReference>
<dbReference type="PANTHER" id="PTHR33178">
    <property type="match status" value="1"/>
</dbReference>
<evidence type="ECO:0000313" key="3">
    <source>
        <dbReference type="EMBL" id="MVZ60739.1"/>
    </source>
</evidence>
<dbReference type="Gene3D" id="3.30.70.100">
    <property type="match status" value="1"/>
</dbReference>
<dbReference type="PROSITE" id="PS51257">
    <property type="entry name" value="PROKAR_LIPOPROTEIN"/>
    <property type="match status" value="1"/>
</dbReference>
<sequence length="141" mass="15708">MKRKHFIASMVVGGASGSLLGACDNPKNIKTASPTAFSSGTIVHSVYFWLKEGITAEEEQEFLQFFEILKKVPGIKDLQVGKPSPTTPRPVVDNSFSYFLMVTFNSMDDINTYEKHPEHLAASEAFSKYWTKVEVKDATLI</sequence>